<dbReference type="SUPFAM" id="SSF52833">
    <property type="entry name" value="Thioredoxin-like"/>
    <property type="match status" value="1"/>
</dbReference>
<organism evidence="2 3">
    <name type="scientific">Flagellimonas pacifica</name>
    <dbReference type="NCBI Taxonomy" id="1247520"/>
    <lineage>
        <taxon>Bacteria</taxon>
        <taxon>Pseudomonadati</taxon>
        <taxon>Bacteroidota</taxon>
        <taxon>Flavobacteriia</taxon>
        <taxon>Flavobacteriales</taxon>
        <taxon>Flavobacteriaceae</taxon>
        <taxon>Flagellimonas</taxon>
    </lineage>
</organism>
<dbReference type="InterPro" id="IPR036249">
    <property type="entry name" value="Thioredoxin-like_sf"/>
</dbReference>
<feature type="domain" description="Alkyl hydroperoxide reductase subunit C/ Thiol specific antioxidant" evidence="1">
    <location>
        <begin position="14"/>
        <end position="59"/>
    </location>
</feature>
<sequence>MENEVAQNYTMQRMGDVAPDFEALSNKGNIKPSEYAGDKWFVLFSYPAGFTSVCTTECKHV</sequence>
<proteinExistence type="predicted"/>
<dbReference type="OrthoDB" id="9812811at2"/>
<evidence type="ECO:0000313" key="3">
    <source>
        <dbReference type="Proteomes" id="UP000219048"/>
    </source>
</evidence>
<name>A0A285MDQ4_9FLAO</name>
<dbReference type="RefSeq" id="WP_097044613.1">
    <property type="nucleotide sequence ID" value="NZ_OBEH01000001.1"/>
</dbReference>
<accession>A0A285MDQ4</accession>
<dbReference type="GO" id="GO:0016491">
    <property type="term" value="F:oxidoreductase activity"/>
    <property type="evidence" value="ECO:0007669"/>
    <property type="project" value="InterPro"/>
</dbReference>
<evidence type="ECO:0000313" key="2">
    <source>
        <dbReference type="EMBL" id="SNY95302.1"/>
    </source>
</evidence>
<keyword evidence="3" id="KW-1185">Reference proteome</keyword>
<gene>
    <name evidence="2" type="ORF">SAMN06265377_0969</name>
</gene>
<dbReference type="AlphaFoldDB" id="A0A285MDQ4"/>
<dbReference type="GO" id="GO:0016209">
    <property type="term" value="F:antioxidant activity"/>
    <property type="evidence" value="ECO:0007669"/>
    <property type="project" value="InterPro"/>
</dbReference>
<reference evidence="3" key="1">
    <citation type="submission" date="2017-09" db="EMBL/GenBank/DDBJ databases">
        <authorList>
            <person name="Varghese N."/>
            <person name="Submissions S."/>
        </authorList>
    </citation>
    <scope>NUCLEOTIDE SEQUENCE [LARGE SCALE GENOMIC DNA]</scope>
    <source>
        <strain evidence="3">DSM 25885</strain>
    </source>
</reference>
<dbReference type="Pfam" id="PF00578">
    <property type="entry name" value="AhpC-TSA"/>
    <property type="match status" value="1"/>
</dbReference>
<dbReference type="InterPro" id="IPR000866">
    <property type="entry name" value="AhpC/TSA"/>
</dbReference>
<dbReference type="Proteomes" id="UP000219048">
    <property type="component" value="Unassembled WGS sequence"/>
</dbReference>
<protein>
    <submittedName>
        <fullName evidence="2">AhpC/TSA family protein</fullName>
    </submittedName>
</protein>
<evidence type="ECO:0000259" key="1">
    <source>
        <dbReference type="Pfam" id="PF00578"/>
    </source>
</evidence>
<dbReference type="Gene3D" id="3.40.30.10">
    <property type="entry name" value="Glutaredoxin"/>
    <property type="match status" value="1"/>
</dbReference>
<dbReference type="EMBL" id="OBEH01000001">
    <property type="protein sequence ID" value="SNY95302.1"/>
    <property type="molecule type" value="Genomic_DNA"/>
</dbReference>